<dbReference type="Gene3D" id="3.30.1330.120">
    <property type="entry name" value="2-methylcitrate dehydratase PrpD"/>
    <property type="match status" value="1"/>
</dbReference>
<feature type="domain" description="MmgE/PrpD C-terminal" evidence="3">
    <location>
        <begin position="259"/>
        <end position="423"/>
    </location>
</feature>
<dbReference type="PANTHER" id="PTHR16943:SF8">
    <property type="entry name" value="2-METHYLCITRATE DEHYDRATASE"/>
    <property type="match status" value="1"/>
</dbReference>
<protein>
    <submittedName>
        <fullName evidence="4">MmgE/PrpD family protein</fullName>
    </submittedName>
</protein>
<evidence type="ECO:0000313" key="5">
    <source>
        <dbReference type="Proteomes" id="UP001597040"/>
    </source>
</evidence>
<dbReference type="Proteomes" id="UP001597040">
    <property type="component" value="Unassembled WGS sequence"/>
</dbReference>
<dbReference type="RefSeq" id="WP_390359286.1">
    <property type="nucleotide sequence ID" value="NZ_JBHTKJ010000007.1"/>
</dbReference>
<name>A0ABW3LFZ7_9BACI</name>
<accession>A0ABW3LFZ7</accession>
<dbReference type="Pfam" id="PF03972">
    <property type="entry name" value="MmgE_PrpD_N"/>
    <property type="match status" value="1"/>
</dbReference>
<gene>
    <name evidence="4" type="ORF">ACFQ3N_02670</name>
</gene>
<dbReference type="InterPro" id="IPR042188">
    <property type="entry name" value="MmgE/PrpD_sf_2"/>
</dbReference>
<organism evidence="4 5">
    <name type="scientific">Virgibacillus byunsanensis</name>
    <dbReference type="NCBI Taxonomy" id="570945"/>
    <lineage>
        <taxon>Bacteria</taxon>
        <taxon>Bacillati</taxon>
        <taxon>Bacillota</taxon>
        <taxon>Bacilli</taxon>
        <taxon>Bacillales</taxon>
        <taxon>Bacillaceae</taxon>
        <taxon>Virgibacillus</taxon>
    </lineage>
</organism>
<evidence type="ECO:0000313" key="4">
    <source>
        <dbReference type="EMBL" id="MFD1037328.1"/>
    </source>
</evidence>
<dbReference type="SUPFAM" id="SSF103378">
    <property type="entry name" value="2-methylcitrate dehydratase PrpD"/>
    <property type="match status" value="1"/>
</dbReference>
<proteinExistence type="inferred from homology"/>
<keyword evidence="5" id="KW-1185">Reference proteome</keyword>
<evidence type="ECO:0000259" key="2">
    <source>
        <dbReference type="Pfam" id="PF03972"/>
    </source>
</evidence>
<feature type="domain" description="MmgE/PrpD N-terminal" evidence="2">
    <location>
        <begin position="7"/>
        <end position="238"/>
    </location>
</feature>
<dbReference type="InterPro" id="IPR005656">
    <property type="entry name" value="MmgE_PrpD"/>
</dbReference>
<sequence length="454" mass="50345">MRHIVEWVDYELHTLNEQTENYVKKSLVDFIGVSIAALQEPLYEKIAKYVSVSSNGDVPLLATKDQVSPQHAALALGALSHAIDYDDISVHQIGHPTVVLAPILFTLGYQQKKSGKEIFDAYVAGYEVIARISKSAARTQYEKGWHTTSTIGVLGGTVSAARLLGLSQDQTENAIGIATSLASGLRANFGTMTKPLHAGWAASNAIFAAELAKDNFDSSEEALDGVNSYFQAFGGQIDYEVWQNKEELVIDDGLVLKPYPSCGLTTRLIDCGIELHSKVIDQLHDIKSIDCRVSPLTLKVLKYPQPASGLEAKFSLEYCVAQSIISGEMKIQHFTDEHIQNSTAYKELINKVRHEIPKDMENLTSFNDEYASLTITFHSGESITTNKVKPKGYPENPLSNKEHQLKFNDCTKDFLDNNSQQDIYNKLLDLYRSEDVSVLIDQLNQSLTLIDPKI</sequence>
<evidence type="ECO:0000259" key="3">
    <source>
        <dbReference type="Pfam" id="PF19305"/>
    </source>
</evidence>
<dbReference type="InterPro" id="IPR042183">
    <property type="entry name" value="MmgE/PrpD_sf_1"/>
</dbReference>
<dbReference type="PANTHER" id="PTHR16943">
    <property type="entry name" value="2-METHYLCITRATE DEHYDRATASE-RELATED"/>
    <property type="match status" value="1"/>
</dbReference>
<dbReference type="Gene3D" id="1.10.4100.10">
    <property type="entry name" value="2-methylcitrate dehydratase PrpD"/>
    <property type="match status" value="1"/>
</dbReference>
<reference evidence="5" key="1">
    <citation type="journal article" date="2019" name="Int. J. Syst. Evol. Microbiol.">
        <title>The Global Catalogue of Microorganisms (GCM) 10K type strain sequencing project: providing services to taxonomists for standard genome sequencing and annotation.</title>
        <authorList>
            <consortium name="The Broad Institute Genomics Platform"/>
            <consortium name="The Broad Institute Genome Sequencing Center for Infectious Disease"/>
            <person name="Wu L."/>
            <person name="Ma J."/>
        </authorList>
    </citation>
    <scope>NUCLEOTIDE SEQUENCE [LARGE SCALE GENOMIC DNA]</scope>
    <source>
        <strain evidence="5">CCUG 56754</strain>
    </source>
</reference>
<dbReference type="EMBL" id="JBHTKJ010000007">
    <property type="protein sequence ID" value="MFD1037328.1"/>
    <property type="molecule type" value="Genomic_DNA"/>
</dbReference>
<comment type="similarity">
    <text evidence="1">Belongs to the PrpD family.</text>
</comment>
<comment type="caution">
    <text evidence="4">The sequence shown here is derived from an EMBL/GenBank/DDBJ whole genome shotgun (WGS) entry which is preliminary data.</text>
</comment>
<evidence type="ECO:0000256" key="1">
    <source>
        <dbReference type="ARBA" id="ARBA00006174"/>
    </source>
</evidence>
<dbReference type="Pfam" id="PF19305">
    <property type="entry name" value="MmgE_PrpD_C"/>
    <property type="match status" value="1"/>
</dbReference>
<dbReference type="InterPro" id="IPR045336">
    <property type="entry name" value="MmgE_PrpD_N"/>
</dbReference>
<dbReference type="InterPro" id="IPR036148">
    <property type="entry name" value="MmgE/PrpD_sf"/>
</dbReference>
<dbReference type="InterPro" id="IPR045337">
    <property type="entry name" value="MmgE_PrpD_C"/>
</dbReference>